<evidence type="ECO:0000313" key="3">
    <source>
        <dbReference type="Proteomes" id="UP000317496"/>
    </source>
</evidence>
<evidence type="ECO:0000256" key="1">
    <source>
        <dbReference type="SAM" id="Phobius"/>
    </source>
</evidence>
<keyword evidence="1" id="KW-1133">Transmembrane helix</keyword>
<dbReference type="InterPro" id="IPR005625">
    <property type="entry name" value="PepSY-ass_TM"/>
</dbReference>
<dbReference type="PANTHER" id="PTHR34219:SF6">
    <property type="entry name" value="BLR3280 PROTEIN"/>
    <property type="match status" value="1"/>
</dbReference>
<dbReference type="EMBL" id="CP041636">
    <property type="protein sequence ID" value="QDO98176.1"/>
    <property type="molecule type" value="Genomic_DNA"/>
</dbReference>
<sequence>MKRFLRQAQRWLYLIHRWIGIATCLLFAMWFFSGVVMMYVGFPALTETERRSLLPVIDGQQLRLSPTDALAAAGLSEWPRGLRLEMLAGEPVYRIAGWNDARLTISARDGRRIEAVDAARAVAVVQRVRPAPKATTILEDRDQWSVTARYDSLRPFYLVSLNDPAGTQLYVSSRTGEIALDTTRSERFWNWLGSVPHWIYPTVLRRDAPLWRDVVLWLSGPAIAVAITGIWIGIQRLRPQRRYSNGAISPYRGWMLWHHWAGIIGSVFLLAWIISGWISMNPNNWFSGRNTEMAALQRYAGHTAADFPIAVVPENHAVELRFLWVGGTALVMQYRADSSGAGQPLLESAAIFTAATALMPDACAVLRDILTEEDAYWYSHHTTRTLPVLRIGFDDPDGTWFHIDPQSGEILNRMDDSRRSYRWLFNALHSFDFRILLSWRPAWDILLWGMSIIGFAASISGVVIGWRHLRRKIDR</sequence>
<keyword evidence="1" id="KW-0812">Transmembrane</keyword>
<keyword evidence="1" id="KW-0472">Membrane</keyword>
<organism evidence="2 3">
    <name type="scientific">Ferrovibrio terrae</name>
    <dbReference type="NCBI Taxonomy" id="2594003"/>
    <lineage>
        <taxon>Bacteria</taxon>
        <taxon>Pseudomonadati</taxon>
        <taxon>Pseudomonadota</taxon>
        <taxon>Alphaproteobacteria</taxon>
        <taxon>Rhodospirillales</taxon>
        <taxon>Rhodospirillaceae</taxon>
        <taxon>Ferrovibrio</taxon>
    </lineage>
</organism>
<dbReference type="Pfam" id="PF03929">
    <property type="entry name" value="PepSY_TM"/>
    <property type="match status" value="1"/>
</dbReference>
<reference evidence="2 3" key="1">
    <citation type="submission" date="2019-07" db="EMBL/GenBank/DDBJ databases">
        <title>Genome sequencing for Ferrovibrio sp. K5.</title>
        <authorList>
            <person name="Park S.-J."/>
        </authorList>
    </citation>
    <scope>NUCLEOTIDE SEQUENCE [LARGE SCALE GENOMIC DNA]</scope>
    <source>
        <strain evidence="2 3">K5</strain>
    </source>
</reference>
<accession>A0A516H321</accession>
<dbReference type="RefSeq" id="WP_144069157.1">
    <property type="nucleotide sequence ID" value="NZ_CP041636.1"/>
</dbReference>
<dbReference type="PANTHER" id="PTHR34219">
    <property type="entry name" value="IRON-REGULATED INNER MEMBRANE PROTEIN-RELATED"/>
    <property type="match status" value="1"/>
</dbReference>
<protein>
    <submittedName>
        <fullName evidence="2">PepSY domain-containing protein</fullName>
    </submittedName>
</protein>
<dbReference type="OrthoDB" id="9760788at2"/>
<feature type="transmembrane region" description="Helical" evidence="1">
    <location>
        <begin position="254"/>
        <end position="274"/>
    </location>
</feature>
<dbReference type="AlphaFoldDB" id="A0A516H321"/>
<evidence type="ECO:0000313" key="2">
    <source>
        <dbReference type="EMBL" id="QDO98176.1"/>
    </source>
</evidence>
<proteinExistence type="predicted"/>
<feature type="transmembrane region" description="Helical" evidence="1">
    <location>
        <begin position="20"/>
        <end position="42"/>
    </location>
</feature>
<feature type="transmembrane region" description="Helical" evidence="1">
    <location>
        <begin position="445"/>
        <end position="466"/>
    </location>
</feature>
<gene>
    <name evidence="2" type="ORF">FNB15_13250</name>
</gene>
<feature type="transmembrane region" description="Helical" evidence="1">
    <location>
        <begin position="214"/>
        <end position="234"/>
    </location>
</feature>
<dbReference type="KEGG" id="fer:FNB15_13250"/>
<dbReference type="Proteomes" id="UP000317496">
    <property type="component" value="Chromosome"/>
</dbReference>
<keyword evidence="3" id="KW-1185">Reference proteome</keyword>
<name>A0A516H321_9PROT</name>